<gene>
    <name evidence="1" type="ORF">GALMADRAFT_283974</name>
</gene>
<evidence type="ECO:0000313" key="2">
    <source>
        <dbReference type="Proteomes" id="UP000027222"/>
    </source>
</evidence>
<dbReference type="Proteomes" id="UP000027222">
    <property type="component" value="Unassembled WGS sequence"/>
</dbReference>
<dbReference type="AlphaFoldDB" id="A0A067S655"/>
<accession>A0A067S655</accession>
<reference evidence="2" key="1">
    <citation type="journal article" date="2014" name="Proc. Natl. Acad. Sci. U.S.A.">
        <title>Extensive sampling of basidiomycete genomes demonstrates inadequacy of the white-rot/brown-rot paradigm for wood decay fungi.</title>
        <authorList>
            <person name="Riley R."/>
            <person name="Salamov A.A."/>
            <person name="Brown D.W."/>
            <person name="Nagy L.G."/>
            <person name="Floudas D."/>
            <person name="Held B.W."/>
            <person name="Levasseur A."/>
            <person name="Lombard V."/>
            <person name="Morin E."/>
            <person name="Otillar R."/>
            <person name="Lindquist E.A."/>
            <person name="Sun H."/>
            <person name="LaButti K.M."/>
            <person name="Schmutz J."/>
            <person name="Jabbour D."/>
            <person name="Luo H."/>
            <person name="Baker S.E."/>
            <person name="Pisabarro A.G."/>
            <person name="Walton J.D."/>
            <person name="Blanchette R.A."/>
            <person name="Henrissat B."/>
            <person name="Martin F."/>
            <person name="Cullen D."/>
            <person name="Hibbett D.S."/>
            <person name="Grigoriev I.V."/>
        </authorList>
    </citation>
    <scope>NUCLEOTIDE SEQUENCE [LARGE SCALE GENOMIC DNA]</scope>
    <source>
        <strain evidence="2">CBS 339.88</strain>
    </source>
</reference>
<evidence type="ECO:0000313" key="1">
    <source>
        <dbReference type="EMBL" id="KDR66296.1"/>
    </source>
</evidence>
<proteinExistence type="predicted"/>
<keyword evidence="2" id="KW-1185">Reference proteome</keyword>
<protein>
    <submittedName>
        <fullName evidence="1">Uncharacterized protein</fullName>
    </submittedName>
</protein>
<name>A0A067S655_GALM3</name>
<dbReference type="EMBL" id="KL142425">
    <property type="protein sequence ID" value="KDR66296.1"/>
    <property type="molecule type" value="Genomic_DNA"/>
</dbReference>
<dbReference type="HOGENOM" id="CLU_1660904_0_0_1"/>
<sequence>MELSGYDRGFFARGRRLSMSVSVQKYDETCTRAGNGDRSTASDGGGVYAEPRIAACGFVRDDNCSCIKFRMSHKRLDADDDDVEMTKLRLRGLSKSKGRKGVQWDKPERENFTLYCTRIRQLCAADVSPSQLDPVDVVLAPRTTKHVKLSQSATGSPSA</sequence>
<organism evidence="1 2">
    <name type="scientific">Galerina marginata (strain CBS 339.88)</name>
    <dbReference type="NCBI Taxonomy" id="685588"/>
    <lineage>
        <taxon>Eukaryota</taxon>
        <taxon>Fungi</taxon>
        <taxon>Dikarya</taxon>
        <taxon>Basidiomycota</taxon>
        <taxon>Agaricomycotina</taxon>
        <taxon>Agaricomycetes</taxon>
        <taxon>Agaricomycetidae</taxon>
        <taxon>Agaricales</taxon>
        <taxon>Agaricineae</taxon>
        <taxon>Strophariaceae</taxon>
        <taxon>Galerina</taxon>
    </lineage>
</organism>